<gene>
    <name evidence="1" type="ORF">Scep_016748</name>
</gene>
<dbReference type="Proteomes" id="UP001419268">
    <property type="component" value="Unassembled WGS sequence"/>
</dbReference>
<protein>
    <submittedName>
        <fullName evidence="1">Uncharacterized protein</fullName>
    </submittedName>
</protein>
<proteinExistence type="predicted"/>
<dbReference type="EMBL" id="JBBNAG010000007">
    <property type="protein sequence ID" value="KAK9118655.1"/>
    <property type="molecule type" value="Genomic_DNA"/>
</dbReference>
<sequence>MHSKQFRAIPFELTSYLPKWWENCFIKVTIKQNVQNKSPVKGSRYLIMDDELNPT</sequence>
<evidence type="ECO:0000313" key="2">
    <source>
        <dbReference type="Proteomes" id="UP001419268"/>
    </source>
</evidence>
<evidence type="ECO:0000313" key="1">
    <source>
        <dbReference type="EMBL" id="KAK9118655.1"/>
    </source>
</evidence>
<reference evidence="1 2" key="1">
    <citation type="submission" date="2024-01" db="EMBL/GenBank/DDBJ databases">
        <title>Genome assemblies of Stephania.</title>
        <authorList>
            <person name="Yang L."/>
        </authorList>
    </citation>
    <scope>NUCLEOTIDE SEQUENCE [LARGE SCALE GENOMIC DNA]</scope>
    <source>
        <strain evidence="1">JXDWG</strain>
        <tissue evidence="1">Leaf</tissue>
    </source>
</reference>
<dbReference type="AlphaFoldDB" id="A0AAP0INS0"/>
<organism evidence="1 2">
    <name type="scientific">Stephania cephalantha</name>
    <dbReference type="NCBI Taxonomy" id="152367"/>
    <lineage>
        <taxon>Eukaryota</taxon>
        <taxon>Viridiplantae</taxon>
        <taxon>Streptophyta</taxon>
        <taxon>Embryophyta</taxon>
        <taxon>Tracheophyta</taxon>
        <taxon>Spermatophyta</taxon>
        <taxon>Magnoliopsida</taxon>
        <taxon>Ranunculales</taxon>
        <taxon>Menispermaceae</taxon>
        <taxon>Menispermoideae</taxon>
        <taxon>Cissampelideae</taxon>
        <taxon>Stephania</taxon>
    </lineage>
</organism>
<comment type="caution">
    <text evidence="1">The sequence shown here is derived from an EMBL/GenBank/DDBJ whole genome shotgun (WGS) entry which is preliminary data.</text>
</comment>
<accession>A0AAP0INS0</accession>
<name>A0AAP0INS0_9MAGN</name>
<keyword evidence="2" id="KW-1185">Reference proteome</keyword>